<evidence type="ECO:0000256" key="2">
    <source>
        <dbReference type="ARBA" id="ARBA00022505"/>
    </source>
</evidence>
<dbReference type="InterPro" id="IPR005950">
    <property type="entry name" value="ModA"/>
</dbReference>
<keyword evidence="3 5" id="KW-0479">Metal-binding</keyword>
<dbReference type="Gene3D" id="3.40.190.10">
    <property type="entry name" value="Periplasmic binding protein-like II"/>
    <property type="match status" value="2"/>
</dbReference>
<reference evidence="6" key="1">
    <citation type="submission" date="2019-12" db="EMBL/GenBank/DDBJ databases">
        <title>High-Quality draft genome sequences of three cyanobacteria isolated from the limestone walls of the Old Cathedral of Coimbra.</title>
        <authorList>
            <person name="Tiago I."/>
            <person name="Soares F."/>
            <person name="Portugal A."/>
        </authorList>
    </citation>
    <scope>NUCLEOTIDE SEQUENCE</scope>
    <source>
        <strain evidence="6">A</strain>
    </source>
</reference>
<dbReference type="SUPFAM" id="SSF53850">
    <property type="entry name" value="Periplasmic binding protein-like II"/>
    <property type="match status" value="1"/>
</dbReference>
<accession>A0A8J7ZBI1</accession>
<dbReference type="AlphaFoldDB" id="A0A8J7ZBI1"/>
<comment type="similarity">
    <text evidence="1">Belongs to the bacterial solute-binding protein ModA family.</text>
</comment>
<gene>
    <name evidence="6" type="primary">modA</name>
    <name evidence="6" type="ORF">GS601_16750</name>
</gene>
<dbReference type="CDD" id="cd13537">
    <property type="entry name" value="PBP2_YvgL_like"/>
    <property type="match status" value="1"/>
</dbReference>
<dbReference type="EMBL" id="WVIE01000021">
    <property type="protein sequence ID" value="NDJ18915.1"/>
    <property type="molecule type" value="Genomic_DNA"/>
</dbReference>
<evidence type="ECO:0000313" key="7">
    <source>
        <dbReference type="Proteomes" id="UP000646053"/>
    </source>
</evidence>
<feature type="binding site" evidence="5">
    <location>
        <position position="76"/>
    </location>
    <ligand>
        <name>molybdate</name>
        <dbReference type="ChEBI" id="CHEBI:36264"/>
    </ligand>
</feature>
<evidence type="ECO:0000256" key="1">
    <source>
        <dbReference type="ARBA" id="ARBA00009175"/>
    </source>
</evidence>
<dbReference type="PROSITE" id="PS51257">
    <property type="entry name" value="PROKAR_LIPOPROTEIN"/>
    <property type="match status" value="1"/>
</dbReference>
<sequence length="273" mass="29607">MNVKIDTSLVATLLTALLAIFLSGCTKQEASPWVTNSQPATLTVSAAISLREPLQEIGQLYERDRAVNVTYNFGSSGSLQQQIEQGAPVDVYLSAGSKQMDALQNQHLLQPNTRKALLTNRLVVIIPKPDRTSSISAIADLTRPEITRIALGEPGSVPAGQYAAEVLQHYNIARQLLPKLIYAKDVRQVLTYVETGNVDAGLVYLTDATSSQQVTIVAIAPTESHSKIVYPIALLKQSKNAAAPNFQAFVFSEPAKRIFSKYGFTTLGFSTSK</sequence>
<feature type="binding site" evidence="5">
    <location>
        <position position="49"/>
    </location>
    <ligand>
        <name>molybdate</name>
        <dbReference type="ChEBI" id="CHEBI:36264"/>
    </ligand>
</feature>
<organism evidence="6 7">
    <name type="scientific">Myxacorys almedinensis A</name>
    <dbReference type="NCBI Taxonomy" id="2690445"/>
    <lineage>
        <taxon>Bacteria</taxon>
        <taxon>Bacillati</taxon>
        <taxon>Cyanobacteriota</taxon>
        <taxon>Cyanophyceae</taxon>
        <taxon>Leptolyngbyales</taxon>
        <taxon>Leptolyngbyaceae</taxon>
        <taxon>Myxacorys</taxon>
        <taxon>Myxacorys almedinensis</taxon>
    </lineage>
</organism>
<dbReference type="InterPro" id="IPR041879">
    <property type="entry name" value="YvgL-like_PBP2"/>
</dbReference>
<dbReference type="Pfam" id="PF13531">
    <property type="entry name" value="SBP_bac_11"/>
    <property type="match status" value="1"/>
</dbReference>
<dbReference type="GO" id="GO:1901359">
    <property type="term" value="F:tungstate binding"/>
    <property type="evidence" value="ECO:0007669"/>
    <property type="project" value="UniProtKB-ARBA"/>
</dbReference>
<dbReference type="PIRSF" id="PIRSF004846">
    <property type="entry name" value="ModA"/>
    <property type="match status" value="1"/>
</dbReference>
<dbReference type="PANTHER" id="PTHR30632">
    <property type="entry name" value="MOLYBDATE-BINDING PERIPLASMIC PROTEIN"/>
    <property type="match status" value="1"/>
</dbReference>
<dbReference type="FunFam" id="3.40.190.10:FF:000035">
    <property type="entry name" value="Molybdate ABC transporter substrate-binding protein"/>
    <property type="match status" value="1"/>
</dbReference>
<evidence type="ECO:0000256" key="4">
    <source>
        <dbReference type="ARBA" id="ARBA00022729"/>
    </source>
</evidence>
<protein>
    <submittedName>
        <fullName evidence="6">Molybdate ABC transporter substrate-binding protein</fullName>
    </submittedName>
</protein>
<feature type="binding site" evidence="5">
    <location>
        <position position="186"/>
    </location>
    <ligand>
        <name>molybdate</name>
        <dbReference type="ChEBI" id="CHEBI:36264"/>
    </ligand>
</feature>
<dbReference type="RefSeq" id="WP_162424439.1">
    <property type="nucleotide sequence ID" value="NZ_WVIE01000021.1"/>
</dbReference>
<dbReference type="Proteomes" id="UP000646053">
    <property type="component" value="Unassembled WGS sequence"/>
</dbReference>
<evidence type="ECO:0000256" key="3">
    <source>
        <dbReference type="ARBA" id="ARBA00022723"/>
    </source>
</evidence>
<keyword evidence="7" id="KW-1185">Reference proteome</keyword>
<dbReference type="PANTHER" id="PTHR30632:SF0">
    <property type="entry name" value="SULFATE-BINDING PROTEIN"/>
    <property type="match status" value="1"/>
</dbReference>
<proteinExistence type="inferred from homology"/>
<dbReference type="InterPro" id="IPR050682">
    <property type="entry name" value="ModA/WtpA"/>
</dbReference>
<evidence type="ECO:0000256" key="5">
    <source>
        <dbReference type="PIRSR" id="PIRSR004846-1"/>
    </source>
</evidence>
<name>A0A8J7ZBI1_9CYAN</name>
<dbReference type="NCBIfam" id="TIGR01256">
    <property type="entry name" value="modA"/>
    <property type="match status" value="1"/>
</dbReference>
<dbReference type="GO" id="GO:0015689">
    <property type="term" value="P:molybdate ion transport"/>
    <property type="evidence" value="ECO:0007669"/>
    <property type="project" value="InterPro"/>
</dbReference>
<keyword evidence="4" id="KW-0732">Signal</keyword>
<evidence type="ECO:0000313" key="6">
    <source>
        <dbReference type="EMBL" id="NDJ18915.1"/>
    </source>
</evidence>
<dbReference type="GO" id="GO:0030973">
    <property type="term" value="F:molybdate ion binding"/>
    <property type="evidence" value="ECO:0007669"/>
    <property type="project" value="UniProtKB-ARBA"/>
</dbReference>
<comment type="caution">
    <text evidence="6">The sequence shown here is derived from an EMBL/GenBank/DDBJ whole genome shotgun (WGS) entry which is preliminary data.</text>
</comment>
<feature type="binding site" evidence="5">
    <location>
        <position position="204"/>
    </location>
    <ligand>
        <name>molybdate</name>
        <dbReference type="ChEBI" id="CHEBI:36264"/>
    </ligand>
</feature>
<feature type="binding site" evidence="5">
    <location>
        <position position="159"/>
    </location>
    <ligand>
        <name>molybdate</name>
        <dbReference type="ChEBI" id="CHEBI:36264"/>
    </ligand>
</feature>
<keyword evidence="2 5" id="KW-0500">Molybdenum</keyword>
<dbReference type="GO" id="GO:0046872">
    <property type="term" value="F:metal ion binding"/>
    <property type="evidence" value="ECO:0007669"/>
    <property type="project" value="UniProtKB-KW"/>
</dbReference>